<dbReference type="Pfam" id="PF19539">
    <property type="entry name" value="DUF6063"/>
    <property type="match status" value="1"/>
</dbReference>
<dbReference type="EMBL" id="SODA01000007">
    <property type="protein sequence ID" value="TDW05391.1"/>
    <property type="molecule type" value="Genomic_DNA"/>
</dbReference>
<organism evidence="1 2">
    <name type="scientific">Halanaerobium saccharolyticum</name>
    <dbReference type="NCBI Taxonomy" id="43595"/>
    <lineage>
        <taxon>Bacteria</taxon>
        <taxon>Bacillati</taxon>
        <taxon>Bacillota</taxon>
        <taxon>Clostridia</taxon>
        <taxon>Halanaerobiales</taxon>
        <taxon>Halanaerobiaceae</taxon>
        <taxon>Halanaerobium</taxon>
    </lineage>
</organism>
<protein>
    <submittedName>
        <fullName evidence="1">Uncharacterized protein</fullName>
    </submittedName>
</protein>
<dbReference type="OrthoDB" id="2633772at2"/>
<accession>A0A4R7Z788</accession>
<evidence type="ECO:0000313" key="2">
    <source>
        <dbReference type="Proteomes" id="UP000294697"/>
    </source>
</evidence>
<gene>
    <name evidence="1" type="ORF">C8C77_1072</name>
</gene>
<dbReference type="Proteomes" id="UP000294697">
    <property type="component" value="Unassembled WGS sequence"/>
</dbReference>
<dbReference type="RefSeq" id="WP_111570850.1">
    <property type="nucleotide sequence ID" value="NZ_QLME01000001.1"/>
</dbReference>
<comment type="caution">
    <text evidence="1">The sequence shown here is derived from an EMBL/GenBank/DDBJ whole genome shotgun (WGS) entry which is preliminary data.</text>
</comment>
<proteinExistence type="predicted"/>
<reference evidence="1 2" key="1">
    <citation type="submission" date="2019-03" db="EMBL/GenBank/DDBJ databases">
        <title>Subsurface microbial communities from deep shales in Ohio and West Virginia, USA.</title>
        <authorList>
            <person name="Wrighton K."/>
        </authorList>
    </citation>
    <scope>NUCLEOTIDE SEQUENCE [LARGE SCALE GENOMIC DNA]</scope>
    <source>
        <strain evidence="1 2">MSL9.2</strain>
    </source>
</reference>
<sequence length="259" mass="30258">MAFNQEQLEKGAALFFKLLDEQIISASEPLAEKYRSDSEVHNIVNTMAAEAGLKVFATARNVHLISKARGSSFANSYTQMKSKYSGLKRKRYFYLANIIISIFLAEVDKESHVRIRWEEEGVSYHRLSDLVTSTLESWQQRKKEDDSFAEQWSIAVEEVAELWLTEFNEYKLSQVDETIDVTRTRGNRLSFINTALKPLTEQGLIIDQSDELKIIPRPQLYERLDEIYHDQKRYNQFMDLIRETRSKIEQEENNDAQTE</sequence>
<dbReference type="InterPro" id="IPR045707">
    <property type="entry name" value="DUF6063"/>
</dbReference>
<dbReference type="AlphaFoldDB" id="A0A4R7Z788"/>
<evidence type="ECO:0000313" key="1">
    <source>
        <dbReference type="EMBL" id="TDW05391.1"/>
    </source>
</evidence>
<name>A0A4R7Z788_9FIRM</name>